<organism evidence="1 2">
    <name type="scientific">Bacteroides thetaiotaomicron</name>
    <dbReference type="NCBI Taxonomy" id="818"/>
    <lineage>
        <taxon>Bacteria</taxon>
        <taxon>Pseudomonadati</taxon>
        <taxon>Bacteroidota</taxon>
        <taxon>Bacteroidia</taxon>
        <taxon>Bacteroidales</taxon>
        <taxon>Bacteroidaceae</taxon>
        <taxon>Bacteroides</taxon>
    </lineage>
</organism>
<evidence type="ECO:0000313" key="1">
    <source>
        <dbReference type="EMBL" id="KAB4439969.1"/>
    </source>
</evidence>
<evidence type="ECO:0000313" key="2">
    <source>
        <dbReference type="Proteomes" id="UP000460317"/>
    </source>
</evidence>
<name>A0A7J5J9I3_BACT4</name>
<comment type="caution">
    <text evidence="1">The sequence shown here is derived from an EMBL/GenBank/DDBJ whole genome shotgun (WGS) entry which is preliminary data.</text>
</comment>
<feature type="non-terminal residue" evidence="1">
    <location>
        <position position="61"/>
    </location>
</feature>
<reference evidence="1 2" key="1">
    <citation type="journal article" date="2019" name="Nat. Med.">
        <title>A library of human gut bacterial isolates paired with longitudinal multiomics data enables mechanistic microbiome research.</title>
        <authorList>
            <person name="Poyet M."/>
            <person name="Groussin M."/>
            <person name="Gibbons S.M."/>
            <person name="Avila-Pacheco J."/>
            <person name="Jiang X."/>
            <person name="Kearney S.M."/>
            <person name="Perrotta A.R."/>
            <person name="Berdy B."/>
            <person name="Zhao S."/>
            <person name="Lieberman T.D."/>
            <person name="Swanson P.K."/>
            <person name="Smith M."/>
            <person name="Roesemann S."/>
            <person name="Alexander J.E."/>
            <person name="Rich S.A."/>
            <person name="Livny J."/>
            <person name="Vlamakis H."/>
            <person name="Clish C."/>
            <person name="Bullock K."/>
            <person name="Deik A."/>
            <person name="Scott J."/>
            <person name="Pierce K.A."/>
            <person name="Xavier R.J."/>
            <person name="Alm E.J."/>
        </authorList>
    </citation>
    <scope>NUCLEOTIDE SEQUENCE [LARGE SCALE GENOMIC DNA]</scope>
    <source>
        <strain evidence="1 2">BIOML-A165</strain>
    </source>
</reference>
<gene>
    <name evidence="1" type="ORF">GAN93_28270</name>
</gene>
<dbReference type="AlphaFoldDB" id="A0A7J5J9I3"/>
<dbReference type="EMBL" id="WCSB01000414">
    <property type="protein sequence ID" value="KAB4439969.1"/>
    <property type="molecule type" value="Genomic_DNA"/>
</dbReference>
<sequence length="61" mass="7228">MQRYDFIFINSRRNCGKRLKGFYCCFRKNGCINRAVLKEIFADILSEKQVREFISKTEDAG</sequence>
<protein>
    <submittedName>
        <fullName evidence="1">Uncharacterized protein</fullName>
    </submittedName>
</protein>
<dbReference type="Proteomes" id="UP000460317">
    <property type="component" value="Unassembled WGS sequence"/>
</dbReference>
<accession>A0A7J5J9I3</accession>
<proteinExistence type="predicted"/>